<comment type="cofactor">
    <cofactor evidence="1">
        <name>Mn(2+)</name>
        <dbReference type="ChEBI" id="CHEBI:29035"/>
    </cofactor>
</comment>
<dbReference type="GO" id="GO:0006396">
    <property type="term" value="P:RNA processing"/>
    <property type="evidence" value="ECO:0007669"/>
    <property type="project" value="InterPro"/>
</dbReference>
<name>A0AAU8B7S2_9CAUD</name>
<dbReference type="GO" id="GO:0005525">
    <property type="term" value="F:GTP binding"/>
    <property type="evidence" value="ECO:0007669"/>
    <property type="project" value="UniProtKB-KW"/>
</dbReference>
<dbReference type="InterPro" id="IPR036025">
    <property type="entry name" value="RtcB-like_sf"/>
</dbReference>
<dbReference type="EMBL" id="PP511791">
    <property type="protein sequence ID" value="XCD07560.1"/>
    <property type="molecule type" value="Genomic_DNA"/>
</dbReference>
<dbReference type="GO" id="GO:0003909">
    <property type="term" value="F:DNA ligase activity"/>
    <property type="evidence" value="ECO:0007669"/>
    <property type="project" value="TreeGrafter"/>
</dbReference>
<reference evidence="9" key="1">
    <citation type="submission" date="2024-03" db="EMBL/GenBank/DDBJ databases">
        <title>Diverse circular DNA viruses in blood, oral, and fecal samples of captive lemurs.</title>
        <authorList>
            <person name="Paietta E.N."/>
            <person name="Kraberger S."/>
            <person name="Lund M.C."/>
            <person name="Custer J.M."/>
            <person name="Vargas K.M."/>
            <person name="Ehmke E.E."/>
            <person name="Yoder A.D."/>
            <person name="Varsani A."/>
        </authorList>
    </citation>
    <scope>NUCLEOTIDE SEQUENCE</scope>
    <source>
        <strain evidence="9">Duke_28FS_1</strain>
    </source>
</reference>
<proteinExistence type="predicted"/>
<dbReference type="SUPFAM" id="SSF103365">
    <property type="entry name" value="Hypothetical protein PH1602"/>
    <property type="match status" value="1"/>
</dbReference>
<comment type="catalytic activity">
    <reaction evidence="8">
        <text>a 3'-end 3'-phospho-ribonucleotide-RNA + a 5'-end dephospho-ribonucleoside-RNA + GTP = a ribonucleotidyl-ribonucleotide-RNA + GMP + diphosphate</text>
        <dbReference type="Rhea" id="RHEA:68076"/>
        <dbReference type="Rhea" id="RHEA-COMP:10463"/>
        <dbReference type="Rhea" id="RHEA-COMP:13936"/>
        <dbReference type="Rhea" id="RHEA-COMP:17355"/>
        <dbReference type="ChEBI" id="CHEBI:33019"/>
        <dbReference type="ChEBI" id="CHEBI:37565"/>
        <dbReference type="ChEBI" id="CHEBI:58115"/>
        <dbReference type="ChEBI" id="CHEBI:83062"/>
        <dbReference type="ChEBI" id="CHEBI:138284"/>
        <dbReference type="ChEBI" id="CHEBI:173118"/>
        <dbReference type="EC" id="6.5.1.8"/>
    </reaction>
</comment>
<keyword evidence="4" id="KW-0479">Metal-binding</keyword>
<evidence type="ECO:0000256" key="4">
    <source>
        <dbReference type="ARBA" id="ARBA00022723"/>
    </source>
</evidence>
<keyword evidence="5" id="KW-0547">Nucleotide-binding</keyword>
<dbReference type="PANTHER" id="PTHR43749">
    <property type="entry name" value="RNA-SPLICING LIGASE RTCB"/>
    <property type="match status" value="1"/>
</dbReference>
<evidence type="ECO:0000256" key="1">
    <source>
        <dbReference type="ARBA" id="ARBA00001936"/>
    </source>
</evidence>
<dbReference type="EC" id="6.5.1.8" evidence="2"/>
<protein>
    <recommendedName>
        <fullName evidence="2">3'-phosphate/5'-hydroxy nucleic acid ligase</fullName>
        <ecNumber evidence="2">6.5.1.8</ecNumber>
    </recommendedName>
</protein>
<evidence type="ECO:0000256" key="8">
    <source>
        <dbReference type="ARBA" id="ARBA00047746"/>
    </source>
</evidence>
<dbReference type="GO" id="GO:0042245">
    <property type="term" value="P:RNA repair"/>
    <property type="evidence" value="ECO:0007669"/>
    <property type="project" value="TreeGrafter"/>
</dbReference>
<dbReference type="InterPro" id="IPR001233">
    <property type="entry name" value="RtcB"/>
</dbReference>
<dbReference type="InterPro" id="IPR052915">
    <property type="entry name" value="RtcB-like"/>
</dbReference>
<dbReference type="Gene3D" id="3.90.1860.10">
    <property type="entry name" value="tRNA-splicing ligase RtcB"/>
    <property type="match status" value="1"/>
</dbReference>
<evidence type="ECO:0000256" key="2">
    <source>
        <dbReference type="ARBA" id="ARBA00012726"/>
    </source>
</evidence>
<dbReference type="GO" id="GO:0006281">
    <property type="term" value="P:DNA repair"/>
    <property type="evidence" value="ECO:0007669"/>
    <property type="project" value="TreeGrafter"/>
</dbReference>
<keyword evidence="7" id="KW-0464">Manganese</keyword>
<organism evidence="9">
    <name type="scientific">Dulem virus 39</name>
    <dbReference type="NCBI Taxonomy" id="3145757"/>
    <lineage>
        <taxon>Viruses</taxon>
        <taxon>Duplodnaviria</taxon>
        <taxon>Heunggongvirae</taxon>
        <taxon>Uroviricota</taxon>
        <taxon>Caudoviricetes</taxon>
    </lineage>
</organism>
<evidence type="ECO:0000256" key="7">
    <source>
        <dbReference type="ARBA" id="ARBA00023211"/>
    </source>
</evidence>
<accession>A0AAU8B7S2</accession>
<evidence type="ECO:0000256" key="6">
    <source>
        <dbReference type="ARBA" id="ARBA00023134"/>
    </source>
</evidence>
<dbReference type="GO" id="GO:0030145">
    <property type="term" value="F:manganese ion binding"/>
    <property type="evidence" value="ECO:0007669"/>
    <property type="project" value="TreeGrafter"/>
</dbReference>
<dbReference type="GO" id="GO:0170057">
    <property type="term" value="F:RNA ligase (GTP) activity"/>
    <property type="evidence" value="ECO:0007669"/>
    <property type="project" value="UniProtKB-EC"/>
</dbReference>
<sequence>MSDLKIFTENIEPEALNQIYTLIKQPAFSDCKVRIMPDVHAGAGCVIGFTADLGEKVIPNIVGVDIGCGMLTVELGKIDIDLAKLDEVIRKYVPNGRNVHDEESGFAEDIINKLICKNELKNVDWLKRSCGTLGGGNHFIEIDIDDAENKYLIIHSGSRNIGKQVAEIYQQLAIDTLQGKDKLAEESQKLIEEYKRTGRQKDIQRGLAELKRKFQPDKMSIPKELSYLTGENREMYLHDMKLCQEFAMANRRTMQEIIAYYMNWKITKDTERFQTIHNYIEHDTNMIRKGAISAKVGERILIPINMRDGCIIGIGKGNDDWNQSAPHGAGRIMSRSKAKETVSLEEFERSMTGIYTTSVNQSTIDESPMAYKPIDEIIANIQDTVEIERIIKPIYNFKASE</sequence>
<dbReference type="PANTHER" id="PTHR43749:SF2">
    <property type="entry name" value="RNA-SPLICING LIGASE RTCB"/>
    <property type="match status" value="1"/>
</dbReference>
<dbReference type="Pfam" id="PF01139">
    <property type="entry name" value="RtcB"/>
    <property type="match status" value="2"/>
</dbReference>
<keyword evidence="6" id="KW-0342">GTP-binding</keyword>
<evidence type="ECO:0000313" key="9">
    <source>
        <dbReference type="EMBL" id="XCD07560.1"/>
    </source>
</evidence>
<evidence type="ECO:0000256" key="3">
    <source>
        <dbReference type="ARBA" id="ARBA00022598"/>
    </source>
</evidence>
<evidence type="ECO:0000256" key="5">
    <source>
        <dbReference type="ARBA" id="ARBA00022741"/>
    </source>
</evidence>
<keyword evidence="3 9" id="KW-0436">Ligase</keyword>